<dbReference type="GO" id="GO:0003700">
    <property type="term" value="F:DNA-binding transcription factor activity"/>
    <property type="evidence" value="ECO:0007669"/>
    <property type="project" value="InterPro"/>
</dbReference>
<dbReference type="Proteomes" id="UP000657006">
    <property type="component" value="Unassembled WGS sequence"/>
</dbReference>
<dbReference type="EMBL" id="JACRSQ010000017">
    <property type="protein sequence ID" value="MBC8544191.1"/>
    <property type="molecule type" value="Genomic_DNA"/>
</dbReference>
<keyword evidence="4" id="KW-0472">Membrane</keyword>
<comment type="caution">
    <text evidence="6">The sequence shown here is derived from an EMBL/GenBank/DDBJ whole genome shotgun (WGS) entry which is preliminary data.</text>
</comment>
<evidence type="ECO:0000256" key="3">
    <source>
        <dbReference type="ARBA" id="ARBA00023163"/>
    </source>
</evidence>
<feature type="transmembrane region" description="Helical" evidence="4">
    <location>
        <begin position="15"/>
        <end position="36"/>
    </location>
</feature>
<keyword evidence="1" id="KW-0805">Transcription regulation</keyword>
<evidence type="ECO:0000259" key="5">
    <source>
        <dbReference type="PROSITE" id="PS01124"/>
    </source>
</evidence>
<keyword evidence="7" id="KW-1185">Reference proteome</keyword>
<reference evidence="6" key="1">
    <citation type="submission" date="2020-08" db="EMBL/GenBank/DDBJ databases">
        <title>Genome public.</title>
        <authorList>
            <person name="Liu C."/>
            <person name="Sun Q."/>
        </authorList>
    </citation>
    <scope>NUCLEOTIDE SEQUENCE</scope>
    <source>
        <strain evidence="6">NSJ-32</strain>
    </source>
</reference>
<dbReference type="SUPFAM" id="SSF46689">
    <property type="entry name" value="Homeodomain-like"/>
    <property type="match status" value="1"/>
</dbReference>
<keyword evidence="3" id="KW-0804">Transcription</keyword>
<dbReference type="PANTHER" id="PTHR43280:SF28">
    <property type="entry name" value="HTH-TYPE TRANSCRIPTIONAL ACTIVATOR RHAS"/>
    <property type="match status" value="1"/>
</dbReference>
<sequence>MTMRWNSKSFFTRFLVSYIAILIIPFLTLLLTYFVAQQSIRNEIVNSNANSLHQFFNVVDSKLEEMTSCAFQVLQDFSVKNIVYSAEDAFDGYKAYEARKYLTGLPRNDFSDIFIYYHASDHIISCTRSCLSSSLFYTTYYSGSYDTFYQKLTVPYTNDTPRLISMDDQEDAPQLTVLLSQNVSFALGDADITVGVALSPTRLQQILDSATFHQEGLLFIFDQNGNPLVSSSPNTVGVDIHAYNGTDSCYTDTFDGQTYVIQLFHSAVLDCTYVSAIPTAVFWERLNTLRLLVIISLCLCVAASVALAILFAHRNYSPLTSILSTIHSKTNLAYSPSQKNEMDFIREVLIQSFDENRQMFAHIQSESQTLQEDFLYRALQGIWNVDAGEADMFCRNHIYPLSDAFLVVLIRVETVDEAVVGPLSTAEGNQTLSFVLANVFQELCAMEHQGFLLNIAPLSYAGILNFTPGLSPDQMRDAALAVCNRLTSFLEPHFGIISTIAVSDALTGLSGIHAAYLQASQAISYRFIFGKGSHILYRDVVARSFYYNGDATSQAAQILMQYVQDSSKASPVDAIQQVMRLSSIRDNASLESIRCFKYDIVNVVNKIIYGIGASPLEREMHWVQLLLDAETLDDFQELLAQSLQQLHLYWNQTREQKTVCDEAAEYVREHYQDPNLSLTSISSVFHITPSYLSKLFKAQKGIGLLEYLSKVRLDLAKELLRNTSLSLEEIAGRTGFLSDITLIKTFKKWEGVTPGAYRKLQGLG</sequence>
<feature type="transmembrane region" description="Helical" evidence="4">
    <location>
        <begin position="291"/>
        <end position="312"/>
    </location>
</feature>
<keyword evidence="2" id="KW-0238">DNA-binding</keyword>
<accession>A0A926I2L3</accession>
<evidence type="ECO:0000313" key="7">
    <source>
        <dbReference type="Proteomes" id="UP000657006"/>
    </source>
</evidence>
<dbReference type="InterPro" id="IPR018060">
    <property type="entry name" value="HTH_AraC"/>
</dbReference>
<evidence type="ECO:0000256" key="1">
    <source>
        <dbReference type="ARBA" id="ARBA00023015"/>
    </source>
</evidence>
<protein>
    <submittedName>
        <fullName evidence="6">Helix-turn-helix domain-containing protein</fullName>
    </submittedName>
</protein>
<dbReference type="RefSeq" id="WP_177718614.1">
    <property type="nucleotide sequence ID" value="NZ_JACRSQ010000017.1"/>
</dbReference>
<dbReference type="Pfam" id="PF12833">
    <property type="entry name" value="HTH_18"/>
    <property type="match status" value="1"/>
</dbReference>
<keyword evidence="4" id="KW-0812">Transmembrane</keyword>
<feature type="domain" description="HTH araC/xylS-type" evidence="5">
    <location>
        <begin position="661"/>
        <end position="760"/>
    </location>
</feature>
<organism evidence="6 7">
    <name type="scientific">Bianquea renquensis</name>
    <dbReference type="NCBI Taxonomy" id="2763661"/>
    <lineage>
        <taxon>Bacteria</taxon>
        <taxon>Bacillati</taxon>
        <taxon>Bacillota</taxon>
        <taxon>Clostridia</taxon>
        <taxon>Eubacteriales</taxon>
        <taxon>Bianqueaceae</taxon>
        <taxon>Bianquea</taxon>
    </lineage>
</organism>
<dbReference type="InterPro" id="IPR009057">
    <property type="entry name" value="Homeodomain-like_sf"/>
</dbReference>
<dbReference type="GO" id="GO:0043565">
    <property type="term" value="F:sequence-specific DNA binding"/>
    <property type="evidence" value="ECO:0007669"/>
    <property type="project" value="InterPro"/>
</dbReference>
<name>A0A926I2L3_9FIRM</name>
<gene>
    <name evidence="6" type="ORF">H8730_11650</name>
</gene>
<evidence type="ECO:0000256" key="2">
    <source>
        <dbReference type="ARBA" id="ARBA00023125"/>
    </source>
</evidence>
<proteinExistence type="predicted"/>
<dbReference type="PANTHER" id="PTHR43280">
    <property type="entry name" value="ARAC-FAMILY TRANSCRIPTIONAL REGULATOR"/>
    <property type="match status" value="1"/>
</dbReference>
<dbReference type="PROSITE" id="PS01124">
    <property type="entry name" value="HTH_ARAC_FAMILY_2"/>
    <property type="match status" value="1"/>
</dbReference>
<evidence type="ECO:0000313" key="6">
    <source>
        <dbReference type="EMBL" id="MBC8544191.1"/>
    </source>
</evidence>
<keyword evidence="4" id="KW-1133">Transmembrane helix</keyword>
<evidence type="ECO:0000256" key="4">
    <source>
        <dbReference type="SAM" id="Phobius"/>
    </source>
</evidence>
<dbReference type="AlphaFoldDB" id="A0A926I2L3"/>
<dbReference type="Gene3D" id="1.10.10.60">
    <property type="entry name" value="Homeodomain-like"/>
    <property type="match status" value="2"/>
</dbReference>
<dbReference type="SMART" id="SM00342">
    <property type="entry name" value="HTH_ARAC"/>
    <property type="match status" value="1"/>
</dbReference>